<accession>A0ABP6WFU5</accession>
<dbReference type="EMBL" id="BAAAZN010000007">
    <property type="protein sequence ID" value="GAA3550762.1"/>
    <property type="molecule type" value="Genomic_DNA"/>
</dbReference>
<name>A0ABP6WFU5_9PSEU</name>
<evidence type="ECO:0000313" key="2">
    <source>
        <dbReference type="Proteomes" id="UP001500689"/>
    </source>
</evidence>
<gene>
    <name evidence="1" type="ORF">GCM10022222_37860</name>
</gene>
<proteinExistence type="predicted"/>
<keyword evidence="2" id="KW-1185">Reference proteome</keyword>
<sequence>MLDRVGAEFPLQVKEIALATDEGRALATTAGVLFAPGVLIDGEPFSYGRLSERKLRRALEKRRTNG</sequence>
<reference evidence="2" key="1">
    <citation type="journal article" date="2019" name="Int. J. Syst. Evol. Microbiol.">
        <title>The Global Catalogue of Microorganisms (GCM) 10K type strain sequencing project: providing services to taxonomists for standard genome sequencing and annotation.</title>
        <authorList>
            <consortium name="The Broad Institute Genomics Platform"/>
            <consortium name="The Broad Institute Genome Sequencing Center for Infectious Disease"/>
            <person name="Wu L."/>
            <person name="Ma J."/>
        </authorList>
    </citation>
    <scope>NUCLEOTIDE SEQUENCE [LARGE SCALE GENOMIC DNA]</scope>
    <source>
        <strain evidence="2">JCM 16898</strain>
    </source>
</reference>
<comment type="caution">
    <text evidence="1">The sequence shown here is derived from an EMBL/GenBank/DDBJ whole genome shotgun (WGS) entry which is preliminary data.</text>
</comment>
<protein>
    <recommendedName>
        <fullName evidence="3">Thioredoxin-like fold domain-containing protein</fullName>
    </recommendedName>
</protein>
<evidence type="ECO:0008006" key="3">
    <source>
        <dbReference type="Google" id="ProtNLM"/>
    </source>
</evidence>
<dbReference type="Proteomes" id="UP001500689">
    <property type="component" value="Unassembled WGS sequence"/>
</dbReference>
<evidence type="ECO:0000313" key="1">
    <source>
        <dbReference type="EMBL" id="GAA3550762.1"/>
    </source>
</evidence>
<organism evidence="1 2">
    <name type="scientific">Amycolatopsis ultiminotia</name>
    <dbReference type="NCBI Taxonomy" id="543629"/>
    <lineage>
        <taxon>Bacteria</taxon>
        <taxon>Bacillati</taxon>
        <taxon>Actinomycetota</taxon>
        <taxon>Actinomycetes</taxon>
        <taxon>Pseudonocardiales</taxon>
        <taxon>Pseudonocardiaceae</taxon>
        <taxon>Amycolatopsis</taxon>
    </lineage>
</organism>